<dbReference type="OrthoDB" id="3565419at2759"/>
<dbReference type="GO" id="GO:0008270">
    <property type="term" value="F:zinc ion binding"/>
    <property type="evidence" value="ECO:0007669"/>
    <property type="project" value="UniProtKB-KW"/>
</dbReference>
<feature type="domain" description="C2H2-type" evidence="10">
    <location>
        <begin position="217"/>
        <end position="245"/>
    </location>
</feature>
<evidence type="ECO:0000259" key="10">
    <source>
        <dbReference type="PROSITE" id="PS50157"/>
    </source>
</evidence>
<dbReference type="InterPro" id="IPR036236">
    <property type="entry name" value="Znf_C2H2_sf"/>
</dbReference>
<evidence type="ECO:0000256" key="8">
    <source>
        <dbReference type="PROSITE-ProRule" id="PRU00042"/>
    </source>
</evidence>
<evidence type="ECO:0000256" key="7">
    <source>
        <dbReference type="ARBA" id="ARBA00023242"/>
    </source>
</evidence>
<evidence type="ECO:0000256" key="6">
    <source>
        <dbReference type="ARBA" id="ARBA00023163"/>
    </source>
</evidence>
<dbReference type="SUPFAM" id="SSF57667">
    <property type="entry name" value="beta-beta-alpha zinc fingers"/>
    <property type="match status" value="5"/>
</dbReference>
<feature type="domain" description="C2H2-type" evidence="10">
    <location>
        <begin position="246"/>
        <end position="270"/>
    </location>
</feature>
<comment type="subcellular location">
    <subcellularLocation>
        <location evidence="1">Nucleus</location>
    </subcellularLocation>
</comment>
<dbReference type="PANTHER" id="PTHR24399">
    <property type="entry name" value="ZINC FINGER AND BTB DOMAIN-CONTAINING"/>
    <property type="match status" value="1"/>
</dbReference>
<feature type="domain" description="C2H2-type" evidence="10">
    <location>
        <begin position="391"/>
        <end position="419"/>
    </location>
</feature>
<keyword evidence="4" id="KW-0862">Zinc</keyword>
<dbReference type="GO" id="GO:0005654">
    <property type="term" value="C:nucleoplasm"/>
    <property type="evidence" value="ECO:0007669"/>
    <property type="project" value="TreeGrafter"/>
</dbReference>
<dbReference type="Gene3D" id="3.30.160.60">
    <property type="entry name" value="Classic Zinc Finger"/>
    <property type="match status" value="6"/>
</dbReference>
<feature type="region of interest" description="Disordered" evidence="9">
    <location>
        <begin position="660"/>
        <end position="679"/>
    </location>
</feature>
<protein>
    <recommendedName>
        <fullName evidence="10">C2H2-type domain-containing protein</fullName>
    </recommendedName>
</protein>
<evidence type="ECO:0000256" key="1">
    <source>
        <dbReference type="ARBA" id="ARBA00004123"/>
    </source>
</evidence>
<keyword evidence="12" id="KW-1185">Reference proteome</keyword>
<accession>A0A7M6DQR4</accession>
<dbReference type="GO" id="GO:0000978">
    <property type="term" value="F:RNA polymerase II cis-regulatory region sequence-specific DNA binding"/>
    <property type="evidence" value="ECO:0007669"/>
    <property type="project" value="TreeGrafter"/>
</dbReference>
<name>A0A7M6DQR4_9CNID</name>
<dbReference type="Pfam" id="PF00096">
    <property type="entry name" value="zf-C2H2"/>
    <property type="match status" value="4"/>
</dbReference>
<dbReference type="PROSITE" id="PS50157">
    <property type="entry name" value="ZINC_FINGER_C2H2_2"/>
    <property type="match status" value="7"/>
</dbReference>
<feature type="domain" description="C2H2-type" evidence="10">
    <location>
        <begin position="189"/>
        <end position="216"/>
    </location>
</feature>
<evidence type="ECO:0000256" key="5">
    <source>
        <dbReference type="ARBA" id="ARBA00023015"/>
    </source>
</evidence>
<dbReference type="SMART" id="SM00355">
    <property type="entry name" value="ZnF_C2H2"/>
    <property type="match status" value="11"/>
</dbReference>
<dbReference type="SMART" id="SM00451">
    <property type="entry name" value="ZnF_U1"/>
    <property type="match status" value="2"/>
</dbReference>
<keyword evidence="5" id="KW-0805">Transcription regulation</keyword>
<keyword evidence="7" id="KW-0539">Nucleus</keyword>
<dbReference type="EnsemblMetazoa" id="CLYHEMT022700.1">
    <property type="protein sequence ID" value="CLYHEMP022700.1"/>
    <property type="gene ID" value="CLYHEMG022700"/>
</dbReference>
<feature type="compositionally biased region" description="Acidic residues" evidence="9">
    <location>
        <begin position="47"/>
        <end position="59"/>
    </location>
</feature>
<keyword evidence="3" id="KW-0677">Repeat</keyword>
<keyword evidence="2" id="KW-0479">Metal-binding</keyword>
<sequence>MHQKTHSGTNPYFCKTCDIYFPRKSKLTKHLKTKSHQRKCSNQTMEDSTEESCLDDTTDEPPAKRNRQDFEQSVDENQKPLECQHCCQRFPSEEEKSSHQCCLLRDKKPKIQPKEYLKSRAHYKKFVCPLCDVEYFSYVELNQHLTTEHTVTEETTFPCKTCDVTYQSKDKWVQHLNDTKHMSLLQPYFRATCCEKTFKTHKACYNHERVHTRSSPYHCARCDRYFLKRHHLTVHLEGCVDSERPYQCPFCVRTYKTSSQLQHHLEGGHSFQCATCLENFTCKPHLKTHLEESPTCIKNICSRCNNLEFETYEQLLKHKEESHSTKGRKTFSCSDCGKTYCEAFKLKQHMKWHETGRYPYQCTVEGCTIICYKKSKLDSHHKRVHLKLMEYECSACGEEFKTKKNLDEHSSKVHGTESFTCPVCDKEFYSLRTFKAHELTHSKLPTQTHLSNTSAINNSRNTTNGDDVLLDLRCLTNLSMALDGSDSMRESRGDVDAEQKMDLKIPAIMKSEHLTNFSTEDAEEVAGTEIEGVEIEAENEMAVDDIPPPTAQSPPIVTEGGEEIVIVEGERAKESLRQLLAQQQVTIKIASSEDHHNEGDGPHTTVTSETMQQLKSTLSDLLSATLGGQSSSETATSTTGGLEIQGQPHPDDDGVVEIVLMPTSSDQASDNADPSASEE</sequence>
<dbReference type="InterPro" id="IPR003604">
    <property type="entry name" value="Matrin/U1-like-C_Znf_C2H2"/>
</dbReference>
<organism evidence="11 12">
    <name type="scientific">Clytia hemisphaerica</name>
    <dbReference type="NCBI Taxonomy" id="252671"/>
    <lineage>
        <taxon>Eukaryota</taxon>
        <taxon>Metazoa</taxon>
        <taxon>Cnidaria</taxon>
        <taxon>Hydrozoa</taxon>
        <taxon>Hydroidolina</taxon>
        <taxon>Leptothecata</taxon>
        <taxon>Obeliida</taxon>
        <taxon>Clytiidae</taxon>
        <taxon>Clytia</taxon>
    </lineage>
</organism>
<evidence type="ECO:0000256" key="9">
    <source>
        <dbReference type="SAM" id="MobiDB-lite"/>
    </source>
</evidence>
<feature type="domain" description="C2H2-type" evidence="10">
    <location>
        <begin position="331"/>
        <end position="359"/>
    </location>
</feature>
<feature type="domain" description="C2H2-type" evidence="10">
    <location>
        <begin position="12"/>
        <end position="39"/>
    </location>
</feature>
<feature type="region of interest" description="Disordered" evidence="9">
    <location>
        <begin position="626"/>
        <end position="655"/>
    </location>
</feature>
<dbReference type="AlphaFoldDB" id="A0A7M6DQR4"/>
<proteinExistence type="predicted"/>
<keyword evidence="6" id="KW-0804">Transcription</keyword>
<dbReference type="GO" id="GO:0001227">
    <property type="term" value="F:DNA-binding transcription repressor activity, RNA polymerase II-specific"/>
    <property type="evidence" value="ECO:0007669"/>
    <property type="project" value="TreeGrafter"/>
</dbReference>
<dbReference type="InterPro" id="IPR013087">
    <property type="entry name" value="Znf_C2H2_type"/>
</dbReference>
<feature type="compositionally biased region" description="Basic and acidic residues" evidence="9">
    <location>
        <begin position="61"/>
        <end position="70"/>
    </location>
</feature>
<feature type="compositionally biased region" description="Low complexity" evidence="9">
    <location>
        <begin position="627"/>
        <end position="641"/>
    </location>
</feature>
<keyword evidence="8" id="KW-0863">Zinc-finger</keyword>
<dbReference type="PANTHER" id="PTHR24399:SF23">
    <property type="entry name" value="C2H2-TYPE DOMAIN-CONTAINING PROTEIN"/>
    <property type="match status" value="1"/>
</dbReference>
<dbReference type="Proteomes" id="UP000594262">
    <property type="component" value="Unplaced"/>
</dbReference>
<reference evidence="11" key="1">
    <citation type="submission" date="2021-01" db="UniProtKB">
        <authorList>
            <consortium name="EnsemblMetazoa"/>
        </authorList>
    </citation>
    <scope>IDENTIFICATION</scope>
</reference>
<evidence type="ECO:0000256" key="3">
    <source>
        <dbReference type="ARBA" id="ARBA00022737"/>
    </source>
</evidence>
<dbReference type="PROSITE" id="PS00028">
    <property type="entry name" value="ZINC_FINGER_C2H2_1"/>
    <property type="match status" value="7"/>
</dbReference>
<evidence type="ECO:0000313" key="11">
    <source>
        <dbReference type="EnsemblMetazoa" id="CLYHEMP022700.1"/>
    </source>
</evidence>
<evidence type="ECO:0000313" key="12">
    <source>
        <dbReference type="Proteomes" id="UP000594262"/>
    </source>
</evidence>
<evidence type="ECO:0000256" key="4">
    <source>
        <dbReference type="ARBA" id="ARBA00022833"/>
    </source>
</evidence>
<feature type="region of interest" description="Disordered" evidence="9">
    <location>
        <begin position="36"/>
        <end position="76"/>
    </location>
</feature>
<evidence type="ECO:0000256" key="2">
    <source>
        <dbReference type="ARBA" id="ARBA00022723"/>
    </source>
</evidence>
<feature type="compositionally biased region" description="Polar residues" evidence="9">
    <location>
        <begin position="662"/>
        <end position="679"/>
    </location>
</feature>
<feature type="domain" description="C2H2-type" evidence="10">
    <location>
        <begin position="419"/>
        <end position="446"/>
    </location>
</feature>